<sequence length="154" mass="18581">LRIFPSTKKFVEFYLVLKLLRKDLLEADKRSLTEEQRFTDERRAMTERAKSHPLDILDKEEIIHKIKLEIKDIRTRNVELDRQVTTAMSAKVKEDMTWFEIQRWINMLYRRTTEIIPLDADEPRECVVNQLQRIQDFVMIGNKVIERLNKGYDE</sequence>
<feature type="non-terminal residue" evidence="1">
    <location>
        <position position="154"/>
    </location>
</feature>
<evidence type="ECO:0000313" key="2">
    <source>
        <dbReference type="Proteomes" id="UP000887013"/>
    </source>
</evidence>
<dbReference type="EMBL" id="BMAW01051852">
    <property type="protein sequence ID" value="GFS82779.1"/>
    <property type="molecule type" value="Genomic_DNA"/>
</dbReference>
<evidence type="ECO:0000313" key="1">
    <source>
        <dbReference type="EMBL" id="GFS82779.1"/>
    </source>
</evidence>
<dbReference type="OrthoDB" id="6437325at2759"/>
<dbReference type="AlphaFoldDB" id="A0A8X6T7Y6"/>
<proteinExistence type="predicted"/>
<accession>A0A8X6T7Y6</accession>
<keyword evidence="2" id="KW-1185">Reference proteome</keyword>
<organism evidence="1 2">
    <name type="scientific">Nephila pilipes</name>
    <name type="common">Giant wood spider</name>
    <name type="synonym">Nephila maculata</name>
    <dbReference type="NCBI Taxonomy" id="299642"/>
    <lineage>
        <taxon>Eukaryota</taxon>
        <taxon>Metazoa</taxon>
        <taxon>Ecdysozoa</taxon>
        <taxon>Arthropoda</taxon>
        <taxon>Chelicerata</taxon>
        <taxon>Arachnida</taxon>
        <taxon>Araneae</taxon>
        <taxon>Araneomorphae</taxon>
        <taxon>Entelegynae</taxon>
        <taxon>Araneoidea</taxon>
        <taxon>Nephilidae</taxon>
        <taxon>Nephila</taxon>
    </lineage>
</organism>
<comment type="caution">
    <text evidence="1">The sequence shown here is derived from an EMBL/GenBank/DDBJ whole genome shotgun (WGS) entry which is preliminary data.</text>
</comment>
<protein>
    <submittedName>
        <fullName evidence="1">Uncharacterized protein</fullName>
    </submittedName>
</protein>
<name>A0A8X6T7Y6_NEPPI</name>
<gene>
    <name evidence="1" type="primary">AVEN_137590_1</name>
    <name evidence="1" type="ORF">NPIL_701391</name>
</gene>
<reference evidence="1" key="1">
    <citation type="submission" date="2020-08" db="EMBL/GenBank/DDBJ databases">
        <title>Multicomponent nature underlies the extraordinary mechanical properties of spider dragline silk.</title>
        <authorList>
            <person name="Kono N."/>
            <person name="Nakamura H."/>
            <person name="Mori M."/>
            <person name="Yoshida Y."/>
            <person name="Ohtoshi R."/>
            <person name="Malay A.D."/>
            <person name="Moran D.A.P."/>
            <person name="Tomita M."/>
            <person name="Numata K."/>
            <person name="Arakawa K."/>
        </authorList>
    </citation>
    <scope>NUCLEOTIDE SEQUENCE</scope>
</reference>
<dbReference type="Proteomes" id="UP000887013">
    <property type="component" value="Unassembled WGS sequence"/>
</dbReference>